<evidence type="ECO:0000313" key="2">
    <source>
        <dbReference type="Proteomes" id="UP000195633"/>
    </source>
</evidence>
<dbReference type="GO" id="GO:0009295">
    <property type="term" value="C:nucleoid"/>
    <property type="evidence" value="ECO:0007669"/>
    <property type="project" value="InterPro"/>
</dbReference>
<protein>
    <recommendedName>
        <fullName evidence="3">Nucleoid-associated protein</fullName>
    </recommendedName>
</protein>
<evidence type="ECO:0000313" key="1">
    <source>
        <dbReference type="EMBL" id="ARW11751.1"/>
    </source>
</evidence>
<dbReference type="AlphaFoldDB" id="A0A1Y0V111"/>
<sequence>MKQEYFSKIESVSMAFWDEDQLENLSIERMIFHVVGVNGNQLTLLDEVDPGNHAGFFIDRLRSTNGGTMFDFFPASGVYNALNDINSDEEHFVAKSCQLAELFNAGHSGNTKAGVFLLFILSALGQRFYALVKYDDEQVLSYKIQEAAGGRKKALIEALQRTFVRSPDALQKSALIRLHSTGGELCVRDRVSPKNISRYFVAFLGAKRRFNEAELTEKLSQVTKEVARKNKTILPIDVIRDLNRRVYNAIQNLSGFSPADKEAFLAAVFGALNEDSKIRTDFDRVLKRERMEDEAFEFDRNAIVQPKKKHIVTTEGIEVIWDHQYDDRIHYENTPEGGKLIKIMTGGISVDDDYPESRS</sequence>
<dbReference type="RefSeq" id="WP_087636339.1">
    <property type="nucleotide sequence ID" value="NZ_CP021524.1"/>
</dbReference>
<evidence type="ECO:0008006" key="3">
    <source>
        <dbReference type="Google" id="ProtNLM"/>
    </source>
</evidence>
<reference evidence="1 2" key="1">
    <citation type="submission" date="2017-05" db="EMBL/GenBank/DDBJ databases">
        <title>Genome sequence of Acetobacter pasteurianus subsp. ascendens strain SRCM101447.</title>
        <authorList>
            <person name="Cho S.H."/>
        </authorList>
    </citation>
    <scope>NUCLEOTIDE SEQUENCE [LARGE SCALE GENOMIC DNA]</scope>
    <source>
        <strain evidence="1 2">SRCM101447</strain>
    </source>
</reference>
<dbReference type="Pfam" id="PF04245">
    <property type="entry name" value="NA37"/>
    <property type="match status" value="1"/>
</dbReference>
<gene>
    <name evidence="1" type="ORF">S101447_02713</name>
</gene>
<name>A0A1Y0V111_9PROT</name>
<dbReference type="Proteomes" id="UP000195633">
    <property type="component" value="Chromosome"/>
</dbReference>
<proteinExistence type="predicted"/>
<dbReference type="InterPro" id="IPR007358">
    <property type="entry name" value="Nucleoid_associated_NdpA"/>
</dbReference>
<accession>A0A1Y0V111</accession>
<dbReference type="EMBL" id="CP021524">
    <property type="protein sequence ID" value="ARW11751.1"/>
    <property type="molecule type" value="Genomic_DNA"/>
</dbReference>
<organism evidence="1 2">
    <name type="scientific">Acetobacter ascendens</name>
    <dbReference type="NCBI Taxonomy" id="481146"/>
    <lineage>
        <taxon>Bacteria</taxon>
        <taxon>Pseudomonadati</taxon>
        <taxon>Pseudomonadota</taxon>
        <taxon>Alphaproteobacteria</taxon>
        <taxon>Acetobacterales</taxon>
        <taxon>Acetobacteraceae</taxon>
        <taxon>Acetobacter</taxon>
    </lineage>
</organism>